<accession>A0A0B2S3U8</accession>
<feature type="compositionally biased region" description="Low complexity" evidence="1">
    <location>
        <begin position="15"/>
        <end position="26"/>
    </location>
</feature>
<dbReference type="AlphaFoldDB" id="A0A0B2S3U8"/>
<organism evidence="2">
    <name type="scientific">Glycine soja</name>
    <name type="common">Wild soybean</name>
    <dbReference type="NCBI Taxonomy" id="3848"/>
    <lineage>
        <taxon>Eukaryota</taxon>
        <taxon>Viridiplantae</taxon>
        <taxon>Streptophyta</taxon>
        <taxon>Embryophyta</taxon>
        <taxon>Tracheophyta</taxon>
        <taxon>Spermatophyta</taxon>
        <taxon>Magnoliopsida</taxon>
        <taxon>eudicotyledons</taxon>
        <taxon>Gunneridae</taxon>
        <taxon>Pentapetalae</taxon>
        <taxon>rosids</taxon>
        <taxon>fabids</taxon>
        <taxon>Fabales</taxon>
        <taxon>Fabaceae</taxon>
        <taxon>Papilionoideae</taxon>
        <taxon>50 kb inversion clade</taxon>
        <taxon>NPAAA clade</taxon>
        <taxon>indigoferoid/millettioid clade</taxon>
        <taxon>Phaseoleae</taxon>
        <taxon>Glycine</taxon>
        <taxon>Glycine subgen. Soja</taxon>
    </lineage>
</organism>
<evidence type="ECO:0000256" key="1">
    <source>
        <dbReference type="SAM" id="MobiDB-lite"/>
    </source>
</evidence>
<proteinExistence type="predicted"/>
<dbReference type="EMBL" id="KN645173">
    <property type="protein sequence ID" value="KHN41406.1"/>
    <property type="molecule type" value="Genomic_DNA"/>
</dbReference>
<evidence type="ECO:0000313" key="2">
    <source>
        <dbReference type="EMBL" id="KHN41406.1"/>
    </source>
</evidence>
<evidence type="ECO:0000313" key="3">
    <source>
        <dbReference type="EMBL" id="RZB69110.1"/>
    </source>
</evidence>
<dbReference type="EMBL" id="QZWG01000014">
    <property type="protein sequence ID" value="RZB69110.1"/>
    <property type="molecule type" value="Genomic_DNA"/>
</dbReference>
<dbReference type="SMR" id="A0A0B2S3U8"/>
<dbReference type="Proteomes" id="UP000289340">
    <property type="component" value="Chromosome 14"/>
</dbReference>
<keyword evidence="4" id="KW-1185">Reference proteome</keyword>
<dbReference type="Proteomes" id="UP000053555">
    <property type="component" value="Unassembled WGS sequence"/>
</dbReference>
<gene>
    <name evidence="3" type="ORF">D0Y65_038748</name>
    <name evidence="2" type="ORF">glysoja_048429</name>
</gene>
<feature type="region of interest" description="Disordered" evidence="1">
    <location>
        <begin position="1"/>
        <end position="46"/>
    </location>
</feature>
<protein>
    <submittedName>
        <fullName evidence="2">Uncharacterized protein</fullName>
    </submittedName>
</protein>
<name>A0A0B2S3U8_GLYSO</name>
<reference evidence="2" key="1">
    <citation type="submission" date="2014-07" db="EMBL/GenBank/DDBJ databases">
        <title>Identification of a novel salt tolerance gene in wild soybean by whole-genome sequencing.</title>
        <authorList>
            <person name="Lam H.-M."/>
            <person name="Qi X."/>
            <person name="Li M.-W."/>
            <person name="Liu X."/>
            <person name="Xie M."/>
            <person name="Ni M."/>
            <person name="Xu X."/>
        </authorList>
    </citation>
    <scope>NUCLEOTIDE SEQUENCE [LARGE SCALE GENOMIC DNA]</scope>
    <source>
        <tissue evidence="2">Root</tissue>
    </source>
</reference>
<sequence>MSETQGQNGEREPRSAGASNSTGSAGRTVIVSGNNKPMKPPKRGGVMKQIWNDISDIWKSPSTETTSS</sequence>
<reference evidence="3 4" key="2">
    <citation type="submission" date="2018-09" db="EMBL/GenBank/DDBJ databases">
        <title>A high-quality reference genome of wild soybean provides a powerful tool to mine soybean genomes.</title>
        <authorList>
            <person name="Xie M."/>
            <person name="Chung C.Y.L."/>
            <person name="Li M.-W."/>
            <person name="Wong F.-L."/>
            <person name="Chan T.-F."/>
            <person name="Lam H.-M."/>
        </authorList>
    </citation>
    <scope>NUCLEOTIDE SEQUENCE [LARGE SCALE GENOMIC DNA]</scope>
    <source>
        <strain evidence="4">cv. W05</strain>
        <tissue evidence="3">Hypocotyl of etiolated seedlings</tissue>
    </source>
</reference>
<evidence type="ECO:0000313" key="4">
    <source>
        <dbReference type="Proteomes" id="UP000289340"/>
    </source>
</evidence>